<dbReference type="Proteomes" id="UP000076503">
    <property type="component" value="Unassembled WGS sequence"/>
</dbReference>
<dbReference type="OrthoDB" id="5290767at2"/>
<organism evidence="1 2">
    <name type="scientific">Pseudoalteromonas luteoviolacea H33</name>
    <dbReference type="NCBI Taxonomy" id="1365251"/>
    <lineage>
        <taxon>Bacteria</taxon>
        <taxon>Pseudomonadati</taxon>
        <taxon>Pseudomonadota</taxon>
        <taxon>Gammaproteobacteria</taxon>
        <taxon>Alteromonadales</taxon>
        <taxon>Pseudoalteromonadaceae</taxon>
        <taxon>Pseudoalteromonas</taxon>
    </lineage>
</organism>
<dbReference type="InterPro" id="IPR052949">
    <property type="entry name" value="PA_immunity-related"/>
</dbReference>
<dbReference type="PANTHER" id="PTHR42999">
    <property type="entry name" value="ANTIBIOTIC RESISTANCE PROTEIN MCBG"/>
    <property type="match status" value="1"/>
</dbReference>
<proteinExistence type="predicted"/>
<evidence type="ECO:0000313" key="1">
    <source>
        <dbReference type="EMBL" id="KZN50895.1"/>
    </source>
</evidence>
<dbReference type="Pfam" id="PF13599">
    <property type="entry name" value="Pentapeptide_4"/>
    <property type="match status" value="1"/>
</dbReference>
<dbReference type="PATRIC" id="fig|1365251.3.peg.2160"/>
<accession>A0A167EKN7</accession>
<protein>
    <recommendedName>
        <fullName evidence="3">Pentapeptide repeat-containing protein</fullName>
    </recommendedName>
</protein>
<dbReference type="Gene3D" id="2.160.20.80">
    <property type="entry name" value="E3 ubiquitin-protein ligase SopA"/>
    <property type="match status" value="1"/>
</dbReference>
<evidence type="ECO:0008006" key="3">
    <source>
        <dbReference type="Google" id="ProtNLM"/>
    </source>
</evidence>
<comment type="caution">
    <text evidence="1">The sequence shown here is derived from an EMBL/GenBank/DDBJ whole genome shotgun (WGS) entry which is preliminary data.</text>
</comment>
<gene>
    <name evidence="1" type="ORF">N476_14735</name>
</gene>
<dbReference type="SUPFAM" id="SSF141571">
    <property type="entry name" value="Pentapeptide repeat-like"/>
    <property type="match status" value="1"/>
</dbReference>
<dbReference type="RefSeq" id="WP_063361670.1">
    <property type="nucleotide sequence ID" value="NZ_AUXZ01000070.1"/>
</dbReference>
<dbReference type="Pfam" id="PF00805">
    <property type="entry name" value="Pentapeptide"/>
    <property type="match status" value="1"/>
</dbReference>
<name>A0A167EKN7_9GAMM</name>
<dbReference type="AlphaFoldDB" id="A0A167EKN7"/>
<dbReference type="PANTHER" id="PTHR42999:SF1">
    <property type="entry name" value="PENTAPEPTIDE REPEAT-CONTAINING PROTEIN"/>
    <property type="match status" value="1"/>
</dbReference>
<reference evidence="1 2" key="1">
    <citation type="submission" date="2013-07" db="EMBL/GenBank/DDBJ databases">
        <title>Comparative Genomic and Metabolomic Analysis of Twelve Strains of Pseudoalteromonas luteoviolacea.</title>
        <authorList>
            <person name="Vynne N.G."/>
            <person name="Mansson M."/>
            <person name="Gram L."/>
        </authorList>
    </citation>
    <scope>NUCLEOTIDE SEQUENCE [LARGE SCALE GENOMIC DNA]</scope>
    <source>
        <strain evidence="1 2">H33</strain>
    </source>
</reference>
<evidence type="ECO:0000313" key="2">
    <source>
        <dbReference type="Proteomes" id="UP000076503"/>
    </source>
</evidence>
<sequence length="197" mass="22542">MSIHEQSEWWSMTFEGEDHSSDEFISKSFESCTFIGCNFSEASFRSCKFVDCEFIKCNLSLTKIHYSEFSDVIFRDSKVIGIDWTKAAWPRLMLSAPIKFYDCMLNDSSFYGLQLQGFALERCIVRGVDFRDGDFARASFRDSELSGSMFSSTNLSAVDFSNATGFDIDIFSNTINKAKFDRFEATRLLNCLEVELV</sequence>
<dbReference type="InterPro" id="IPR001646">
    <property type="entry name" value="5peptide_repeat"/>
</dbReference>
<dbReference type="EMBL" id="AUXZ01000070">
    <property type="protein sequence ID" value="KZN50895.1"/>
    <property type="molecule type" value="Genomic_DNA"/>
</dbReference>